<gene>
    <name evidence="4" type="primary">UBXN6</name>
    <name evidence="4" type="ORF">DERP_012709</name>
</gene>
<evidence type="ECO:0000313" key="5">
    <source>
        <dbReference type="Proteomes" id="UP000887458"/>
    </source>
</evidence>
<reference evidence="4 5" key="1">
    <citation type="journal article" date="2018" name="J. Allergy Clin. Immunol.">
        <title>High-quality assembly of Dermatophagoides pteronyssinus genome and transcriptome reveals a wide range of novel allergens.</title>
        <authorList>
            <person name="Liu X.Y."/>
            <person name="Yang K.Y."/>
            <person name="Wang M.Q."/>
            <person name="Kwok J.S."/>
            <person name="Zeng X."/>
            <person name="Yang Z."/>
            <person name="Xiao X.J."/>
            <person name="Lau C.P."/>
            <person name="Li Y."/>
            <person name="Huang Z.M."/>
            <person name="Ba J.G."/>
            <person name="Yim A.K."/>
            <person name="Ouyang C.Y."/>
            <person name="Ngai S.M."/>
            <person name="Chan T.F."/>
            <person name="Leung E.L."/>
            <person name="Liu L."/>
            <person name="Liu Z.G."/>
            <person name="Tsui S.K."/>
        </authorList>
    </citation>
    <scope>NUCLEOTIDE SEQUENCE [LARGE SCALE GENOMIC DNA]</scope>
    <source>
        <strain evidence="4">Derp</strain>
    </source>
</reference>
<proteinExistence type="predicted"/>
<feature type="coiled-coil region" evidence="1">
    <location>
        <begin position="98"/>
        <end position="134"/>
    </location>
</feature>
<accession>A0ABQ8JQL7</accession>
<evidence type="ECO:0000256" key="2">
    <source>
        <dbReference type="SAM" id="MobiDB-lite"/>
    </source>
</evidence>
<organism evidence="4 5">
    <name type="scientific">Dermatophagoides pteronyssinus</name>
    <name type="common">European house dust mite</name>
    <dbReference type="NCBI Taxonomy" id="6956"/>
    <lineage>
        <taxon>Eukaryota</taxon>
        <taxon>Metazoa</taxon>
        <taxon>Ecdysozoa</taxon>
        <taxon>Arthropoda</taxon>
        <taxon>Chelicerata</taxon>
        <taxon>Arachnida</taxon>
        <taxon>Acari</taxon>
        <taxon>Acariformes</taxon>
        <taxon>Sarcoptiformes</taxon>
        <taxon>Astigmata</taxon>
        <taxon>Psoroptidia</taxon>
        <taxon>Analgoidea</taxon>
        <taxon>Pyroglyphidae</taxon>
        <taxon>Dermatophagoidinae</taxon>
        <taxon>Dermatophagoides</taxon>
    </lineage>
</organism>
<dbReference type="CDD" id="cd09212">
    <property type="entry name" value="PUB"/>
    <property type="match status" value="1"/>
</dbReference>
<dbReference type="PANTHER" id="PTHR23153">
    <property type="entry name" value="UBX-RELATED"/>
    <property type="match status" value="1"/>
</dbReference>
<dbReference type="Pfam" id="PF09409">
    <property type="entry name" value="PUB"/>
    <property type="match status" value="1"/>
</dbReference>
<keyword evidence="5" id="KW-1185">Reference proteome</keyword>
<keyword evidence="1" id="KW-0175">Coiled coil</keyword>
<dbReference type="Gene3D" id="1.20.58.2190">
    <property type="match status" value="1"/>
</dbReference>
<name>A0ABQ8JQL7_DERPT</name>
<feature type="compositionally biased region" description="Basic and acidic residues" evidence="2">
    <location>
        <begin position="1"/>
        <end position="17"/>
    </location>
</feature>
<dbReference type="Proteomes" id="UP000887458">
    <property type="component" value="Unassembled WGS sequence"/>
</dbReference>
<sequence>MQKIKDLFNKKKGDLTFKRAGPGYRLTDNNASQQQPTSSGVGRVLGTGQAQKTHQSQNPSQPKRQGGPDENVAKATLARFETKPNSTKATSANKSTLYDIMAEEKQKFEKELKMKEDMEAKRRLQQQQEQQQAKQMENPFKEFEDAQRFTCQTLDLTDPVPFKDILRQIKSSIYDNFTDDPVLRSAMILFNCNRSVDNGPSSNSSPNVQLQNCLDILLKIVSNLLLAENDEQLEKFKRVRRSKIEQKVLSLDGALDFMFAIGFTIDDKDCDWLVYADVDDDDGRKAKMTYLKDLISNPQIIHIELDRQVKLIDQSRPEEATNESESDVQVTSADVKGYYSNIERTRQIEEMLISKETKAKLLVSNSNLSNFRSVFTKLRFKFELAGEMQLIEAIFYSKETLADVQKWFIEHFGNALDGKCVQFKQGLSLLTNEQDTLETLKLSPASTLLAIVV</sequence>
<dbReference type="EMBL" id="NJHN03000026">
    <property type="protein sequence ID" value="KAH9424725.1"/>
    <property type="molecule type" value="Genomic_DNA"/>
</dbReference>
<feature type="compositionally biased region" description="Polar residues" evidence="2">
    <location>
        <begin position="48"/>
        <end position="63"/>
    </location>
</feature>
<evidence type="ECO:0000256" key="1">
    <source>
        <dbReference type="SAM" id="Coils"/>
    </source>
</evidence>
<reference evidence="4 5" key="2">
    <citation type="journal article" date="2022" name="Mol. Biol. Evol.">
        <title>Comparative Genomics Reveals Insights into the Divergent Evolution of Astigmatic Mites and Household Pest Adaptations.</title>
        <authorList>
            <person name="Xiong Q."/>
            <person name="Wan A.T."/>
            <person name="Liu X."/>
            <person name="Fung C.S."/>
            <person name="Xiao X."/>
            <person name="Malainual N."/>
            <person name="Hou J."/>
            <person name="Wang L."/>
            <person name="Wang M."/>
            <person name="Yang K.Y."/>
            <person name="Cui Y."/>
            <person name="Leung E.L."/>
            <person name="Nong W."/>
            <person name="Shin S.K."/>
            <person name="Au S.W."/>
            <person name="Jeong K.Y."/>
            <person name="Chew F.T."/>
            <person name="Hui J.H."/>
            <person name="Leung T.F."/>
            <person name="Tungtrongchitr A."/>
            <person name="Zhong N."/>
            <person name="Liu Z."/>
            <person name="Tsui S.K."/>
        </authorList>
    </citation>
    <scope>NUCLEOTIDE SEQUENCE [LARGE SCALE GENOMIC DNA]</scope>
    <source>
        <strain evidence="4">Derp</strain>
    </source>
</reference>
<protein>
    <submittedName>
        <fullName evidence="4">UBX domain-containing protein 6</fullName>
    </submittedName>
</protein>
<feature type="region of interest" description="Disordered" evidence="2">
    <location>
        <begin position="1"/>
        <end position="73"/>
    </location>
</feature>
<comment type="caution">
    <text evidence="4">The sequence shown here is derived from an EMBL/GenBank/DDBJ whole genome shotgun (WGS) entry which is preliminary data.</text>
</comment>
<dbReference type="InterPro" id="IPR036339">
    <property type="entry name" value="PUB-like_dom_sf"/>
</dbReference>
<feature type="compositionally biased region" description="Polar residues" evidence="2">
    <location>
        <begin position="27"/>
        <end position="40"/>
    </location>
</feature>
<dbReference type="PANTHER" id="PTHR23153:SF38">
    <property type="entry name" value="UBX DOMAIN-CONTAINING PROTEIN 6"/>
    <property type="match status" value="1"/>
</dbReference>
<feature type="domain" description="PUB" evidence="3">
    <location>
        <begin position="209"/>
        <end position="282"/>
    </location>
</feature>
<evidence type="ECO:0000313" key="4">
    <source>
        <dbReference type="EMBL" id="KAH9424725.1"/>
    </source>
</evidence>
<evidence type="ECO:0000259" key="3">
    <source>
        <dbReference type="Pfam" id="PF09409"/>
    </source>
</evidence>
<dbReference type="SUPFAM" id="SSF143503">
    <property type="entry name" value="PUG domain-like"/>
    <property type="match status" value="1"/>
</dbReference>
<dbReference type="InterPro" id="IPR018997">
    <property type="entry name" value="PUB_domain"/>
</dbReference>